<keyword evidence="8" id="KW-1185">Reference proteome</keyword>
<reference evidence="7 8" key="1">
    <citation type="submission" date="2020-06" db="EMBL/GenBank/DDBJ databases">
        <title>Actinomadura xiongansis sp. nov., isolated from soil of Baiyangdian.</title>
        <authorList>
            <person name="Zhang X."/>
        </authorList>
    </citation>
    <scope>NUCLEOTIDE SEQUENCE [LARGE SCALE GENOMIC DNA]</scope>
    <source>
        <strain evidence="7 8">HBUM206468</strain>
    </source>
</reference>
<dbReference type="Gene3D" id="3.40.50.720">
    <property type="entry name" value="NAD(P)-binding Rossmann-like Domain"/>
    <property type="match status" value="2"/>
</dbReference>
<comment type="caution">
    <text evidence="7">The sequence shown here is derived from an EMBL/GenBank/DDBJ whole genome shotgun (WGS) entry which is preliminary data.</text>
</comment>
<keyword evidence="3" id="KW-0520">NAD</keyword>
<feature type="domain" description="D-isomer specific 2-hydroxyacid dehydrogenase catalytic" evidence="5">
    <location>
        <begin position="29"/>
        <end position="322"/>
    </location>
</feature>
<proteinExistence type="inferred from homology"/>
<evidence type="ECO:0000313" key="7">
    <source>
        <dbReference type="EMBL" id="MBC6469307.1"/>
    </source>
</evidence>
<dbReference type="SUPFAM" id="SSF51735">
    <property type="entry name" value="NAD(P)-binding Rossmann-fold domains"/>
    <property type="match status" value="1"/>
</dbReference>
<dbReference type="Pfam" id="PF00389">
    <property type="entry name" value="2-Hacid_dh"/>
    <property type="match status" value="1"/>
</dbReference>
<dbReference type="CDD" id="cd12156">
    <property type="entry name" value="HPPR"/>
    <property type="match status" value="1"/>
</dbReference>
<gene>
    <name evidence="7" type="ORF">HKK74_27985</name>
</gene>
<sequence>MVDEPTTGRAPAPSRVLQVGPLQPSLDRRVREHYDSVRLDEQPDPTGFLTLHGADFVTAVTTSRIGVSDELMAALPRLRAIVNFGVGYDTTNIAMATARGIQVSNTPDVLTDCVADAAVGALINVMRRFAAADRYVRRGDWTLGGYPLARKVSGSRIGILGLGRIGRAIARRLEAFGTQIRYHTRSIVDDVPYDHVDSAEKLAAWCDVLVVATSGGPGTRGLVSEAVLTALGPDGYLVNIARGSVVDEPALVDALVTDRLAGAALDVFADEPNVPPALLDLDKVLLLPHIASATRETREAMGDLAFRNLWQFMADGTLLTPVPAQEPRGTPR</sequence>
<feature type="domain" description="D-isomer specific 2-hydroxyacid dehydrogenase NAD-binding" evidence="6">
    <location>
        <begin position="120"/>
        <end position="291"/>
    </location>
</feature>
<dbReference type="PROSITE" id="PS00065">
    <property type="entry name" value="D_2_HYDROXYACID_DH_1"/>
    <property type="match status" value="1"/>
</dbReference>
<evidence type="ECO:0000259" key="6">
    <source>
        <dbReference type="Pfam" id="PF02826"/>
    </source>
</evidence>
<dbReference type="PANTHER" id="PTHR10996:SF178">
    <property type="entry name" value="2-HYDROXYACID DEHYDROGENASE YGL185C-RELATED"/>
    <property type="match status" value="1"/>
</dbReference>
<dbReference type="SUPFAM" id="SSF52283">
    <property type="entry name" value="Formate/glycerate dehydrogenase catalytic domain-like"/>
    <property type="match status" value="1"/>
</dbReference>
<evidence type="ECO:0000256" key="1">
    <source>
        <dbReference type="ARBA" id="ARBA00005854"/>
    </source>
</evidence>
<evidence type="ECO:0000256" key="3">
    <source>
        <dbReference type="ARBA" id="ARBA00023027"/>
    </source>
</evidence>
<dbReference type="InterPro" id="IPR050223">
    <property type="entry name" value="D-isomer_2-hydroxyacid_DH"/>
</dbReference>
<dbReference type="Proteomes" id="UP000805614">
    <property type="component" value="Unassembled WGS sequence"/>
</dbReference>
<dbReference type="PANTHER" id="PTHR10996">
    <property type="entry name" value="2-HYDROXYACID DEHYDROGENASE-RELATED"/>
    <property type="match status" value="1"/>
</dbReference>
<protein>
    <submittedName>
        <fullName evidence="7">2-hydroxyacid dehydrogenase</fullName>
    </submittedName>
</protein>
<evidence type="ECO:0000256" key="2">
    <source>
        <dbReference type="ARBA" id="ARBA00023002"/>
    </source>
</evidence>
<dbReference type="EMBL" id="JABVEC010000025">
    <property type="protein sequence ID" value="MBC6469307.1"/>
    <property type="molecule type" value="Genomic_DNA"/>
</dbReference>
<organism evidence="7 8">
    <name type="scientific">Actinomadura alba</name>
    <dbReference type="NCBI Taxonomy" id="406431"/>
    <lineage>
        <taxon>Bacteria</taxon>
        <taxon>Bacillati</taxon>
        <taxon>Actinomycetota</taxon>
        <taxon>Actinomycetes</taxon>
        <taxon>Streptosporangiales</taxon>
        <taxon>Thermomonosporaceae</taxon>
        <taxon>Actinomadura</taxon>
    </lineage>
</organism>
<evidence type="ECO:0000256" key="4">
    <source>
        <dbReference type="RuleBase" id="RU003719"/>
    </source>
</evidence>
<dbReference type="InterPro" id="IPR006139">
    <property type="entry name" value="D-isomer_2_OHA_DH_cat_dom"/>
</dbReference>
<comment type="similarity">
    <text evidence="1 4">Belongs to the D-isomer specific 2-hydroxyacid dehydrogenase family.</text>
</comment>
<evidence type="ECO:0000259" key="5">
    <source>
        <dbReference type="Pfam" id="PF00389"/>
    </source>
</evidence>
<dbReference type="RefSeq" id="WP_187246349.1">
    <property type="nucleotide sequence ID" value="NZ_BAAAOK010000016.1"/>
</dbReference>
<dbReference type="InterPro" id="IPR029752">
    <property type="entry name" value="D-isomer_DH_CS1"/>
</dbReference>
<keyword evidence="2 4" id="KW-0560">Oxidoreductase</keyword>
<dbReference type="Pfam" id="PF02826">
    <property type="entry name" value="2-Hacid_dh_C"/>
    <property type="match status" value="1"/>
</dbReference>
<dbReference type="InterPro" id="IPR006140">
    <property type="entry name" value="D-isomer_DH_NAD-bd"/>
</dbReference>
<name>A0ABR7LWS4_9ACTN</name>
<accession>A0ABR7LWS4</accession>
<evidence type="ECO:0000313" key="8">
    <source>
        <dbReference type="Proteomes" id="UP000805614"/>
    </source>
</evidence>
<dbReference type="InterPro" id="IPR036291">
    <property type="entry name" value="NAD(P)-bd_dom_sf"/>
</dbReference>